<evidence type="ECO:0000256" key="1">
    <source>
        <dbReference type="ARBA" id="ARBA00022630"/>
    </source>
</evidence>
<dbReference type="EMBL" id="BAAAOS010000059">
    <property type="protein sequence ID" value="GAA1610849.1"/>
    <property type="molecule type" value="Genomic_DNA"/>
</dbReference>
<reference evidence="6 7" key="1">
    <citation type="journal article" date="2019" name="Int. J. Syst. Evol. Microbiol.">
        <title>The Global Catalogue of Microorganisms (GCM) 10K type strain sequencing project: providing services to taxonomists for standard genome sequencing and annotation.</title>
        <authorList>
            <consortium name="The Broad Institute Genomics Platform"/>
            <consortium name="The Broad Institute Genome Sequencing Center for Infectious Disease"/>
            <person name="Wu L."/>
            <person name="Ma J."/>
        </authorList>
    </citation>
    <scope>NUCLEOTIDE SEQUENCE [LARGE SCALE GENOMIC DNA]</scope>
    <source>
        <strain evidence="6 7">JCM 14969</strain>
    </source>
</reference>
<keyword evidence="2" id="KW-0274">FAD</keyword>
<proteinExistence type="predicted"/>
<sequence>MTTMRTAAEYRESVADGRRVWYQGRVLGDIAAEPITKGLVDSYARWYGWHSDPEWNDTLWVDGPEGRQPLSFIAPKDVGTLRKLADSIRLVAQQDAGTLSHTPGYGALIMLGVSDVLASYGESGAAATAEKYYRSMAAGGRFVTGVYAPAQTDRFRPPEERLAVQVVEERDDGIVVDGALAIGTSLAYSDEVFSAPIPYPGMPVSQAVWFAFPVNAPGVEMVLRKPASLDQDPFSFPLSSRFDEHESALILRKVFVPWDRVFAHRAPETCLYLTRAMGWLLLSHLARMLARYEFSLGLGLAVTSSLKTSKIPGVTEVLTDLAIQTETLRTALSASVADASLSPAGNLLPDLSHLAVGTLHGLSGEATVAKTVRTLAGQGVMMAPTQQDLAAGDLQPYIEKLFGGGDLSALERSALFHLITDHTASATEGRVAAFSSLSTGGELLWRRRLRWAFKQSGHDMACADLVTKVLRDSTGVDLDLRADFAADDPRIPGY</sequence>
<evidence type="ECO:0000313" key="7">
    <source>
        <dbReference type="Proteomes" id="UP001500393"/>
    </source>
</evidence>
<dbReference type="InterPro" id="IPR036250">
    <property type="entry name" value="AcylCo_DH-like_C"/>
</dbReference>
<comment type="caution">
    <text evidence="6">The sequence shown here is derived from an EMBL/GenBank/DDBJ whole genome shotgun (WGS) entry which is preliminary data.</text>
</comment>
<keyword evidence="7" id="KW-1185">Reference proteome</keyword>
<evidence type="ECO:0000259" key="5">
    <source>
        <dbReference type="Pfam" id="PF11794"/>
    </source>
</evidence>
<evidence type="ECO:0000256" key="3">
    <source>
        <dbReference type="ARBA" id="ARBA00023002"/>
    </source>
</evidence>
<evidence type="ECO:0000256" key="2">
    <source>
        <dbReference type="ARBA" id="ARBA00022827"/>
    </source>
</evidence>
<evidence type="ECO:0000313" key="6">
    <source>
        <dbReference type="EMBL" id="GAA1610849.1"/>
    </source>
</evidence>
<dbReference type="PANTHER" id="PTHR36117:SF3">
    <property type="entry name" value="4-HYDROXYPHENYLACETATE 3-MONOOXYGENASE-RELATED"/>
    <property type="match status" value="1"/>
</dbReference>
<dbReference type="PANTHER" id="PTHR36117">
    <property type="entry name" value="4-HYDROXYPHENYLACETATE 3-MONOOXYGENASE-RELATED"/>
    <property type="match status" value="1"/>
</dbReference>
<protein>
    <submittedName>
        <fullName evidence="6">Paerucumarin biosynthesis protein PvcC</fullName>
    </submittedName>
</protein>
<dbReference type="RefSeq" id="WP_344221642.1">
    <property type="nucleotide sequence ID" value="NZ_BAAAOS010000059.1"/>
</dbReference>
<dbReference type="InterPro" id="IPR004925">
    <property type="entry name" value="HpaB/PvcC/4-BUDH"/>
</dbReference>
<gene>
    <name evidence="6" type="primary">pvcC</name>
    <name evidence="6" type="ORF">GCM10009789_76560</name>
</gene>
<dbReference type="Pfam" id="PF03241">
    <property type="entry name" value="HpaB"/>
    <property type="match status" value="1"/>
</dbReference>
<dbReference type="InterPro" id="IPR024719">
    <property type="entry name" value="HpaB/PvcC/4-BUDH_C"/>
</dbReference>
<accession>A0ABN2ELG1</accession>
<dbReference type="SUPFAM" id="SSF47203">
    <property type="entry name" value="Acyl-CoA dehydrogenase C-terminal domain-like"/>
    <property type="match status" value="1"/>
</dbReference>
<dbReference type="Gene3D" id="1.10.3140.10">
    <property type="entry name" value="4-hydroxybutyryl-coa dehydratase, domain 1"/>
    <property type="match status" value="1"/>
</dbReference>
<feature type="domain" description="HpaB/PvcC/4-BUDH N-terminal" evidence="5">
    <location>
        <begin position="6"/>
        <end position="262"/>
    </location>
</feature>
<dbReference type="Gene3D" id="1.20.140.10">
    <property type="entry name" value="Butyryl-CoA Dehydrogenase, subunit A, domain 3"/>
    <property type="match status" value="1"/>
</dbReference>
<name>A0ABN2ELG1_9ACTN</name>
<feature type="domain" description="HpaB/PvcC/4-BUDH C-terminal" evidence="4">
    <location>
        <begin position="282"/>
        <end position="435"/>
    </location>
</feature>
<dbReference type="Proteomes" id="UP001500393">
    <property type="component" value="Unassembled WGS sequence"/>
</dbReference>
<keyword evidence="3" id="KW-0560">Oxidoreductase</keyword>
<dbReference type="SUPFAM" id="SSF56645">
    <property type="entry name" value="Acyl-CoA dehydrogenase NM domain-like"/>
    <property type="match status" value="1"/>
</dbReference>
<dbReference type="InterPro" id="IPR024674">
    <property type="entry name" value="HpaB/PvcC/4-BUDH_N"/>
</dbReference>
<organism evidence="6 7">
    <name type="scientific">Kribbella sancticallisti</name>
    <dbReference type="NCBI Taxonomy" id="460087"/>
    <lineage>
        <taxon>Bacteria</taxon>
        <taxon>Bacillati</taxon>
        <taxon>Actinomycetota</taxon>
        <taxon>Actinomycetes</taxon>
        <taxon>Propionibacteriales</taxon>
        <taxon>Kribbellaceae</taxon>
        <taxon>Kribbella</taxon>
    </lineage>
</organism>
<dbReference type="InterPro" id="IPR009100">
    <property type="entry name" value="AcylCoA_DH/oxidase_NM_dom_sf"/>
</dbReference>
<dbReference type="Pfam" id="PF11794">
    <property type="entry name" value="HpaB_N"/>
    <property type="match status" value="1"/>
</dbReference>
<dbReference type="Gene3D" id="2.40.110.10">
    <property type="entry name" value="Butyryl-CoA Dehydrogenase, subunit A, domain 2"/>
    <property type="match status" value="1"/>
</dbReference>
<dbReference type="InterPro" id="IPR046373">
    <property type="entry name" value="Acyl-CoA_Oxase/DH_mid-dom_sf"/>
</dbReference>
<evidence type="ECO:0000259" key="4">
    <source>
        <dbReference type="Pfam" id="PF03241"/>
    </source>
</evidence>
<keyword evidence="1" id="KW-0285">Flavoprotein</keyword>